<feature type="region of interest" description="Disordered" evidence="2">
    <location>
        <begin position="194"/>
        <end position="216"/>
    </location>
</feature>
<dbReference type="EMBL" id="CACRXK020011244">
    <property type="protein sequence ID" value="CAB4021050.1"/>
    <property type="molecule type" value="Genomic_DNA"/>
</dbReference>
<sequence length="249" mass="28513">MLKKNENLTKQITELSAEVAKANERNQKMESELSETAKRCADFQKKCAGFFNQVVSLNSKQQESEEEISSFKRACENLRAQVAEKEAMMVMMRDSLKTYEDDFRRENEEKAGIQKRMETAQQESERLRRENQSHMATIRHFESEIERMSKLLNDEKNRHKTTSGFQTGFGQPFGSSASRSFFHERTSQPIVVADGAGGVNESSTSNRQGSQAKSSPTLIECPYCSRSYPYHLIEGHVQDCMEDSLYMDD</sequence>
<dbReference type="AlphaFoldDB" id="A0A7D9KVI6"/>
<dbReference type="Gene3D" id="1.20.5.170">
    <property type="match status" value="1"/>
</dbReference>
<protein>
    <submittedName>
        <fullName evidence="3">Uncharacterized protein</fullName>
    </submittedName>
</protein>
<proteinExistence type="predicted"/>
<keyword evidence="1" id="KW-0175">Coiled coil</keyword>
<reference evidence="3" key="1">
    <citation type="submission" date="2020-04" db="EMBL/GenBank/DDBJ databases">
        <authorList>
            <person name="Alioto T."/>
            <person name="Alioto T."/>
            <person name="Gomez Garrido J."/>
        </authorList>
    </citation>
    <scope>NUCLEOTIDE SEQUENCE</scope>
    <source>
        <strain evidence="3">A484AB</strain>
    </source>
</reference>
<feature type="coiled-coil region" evidence="1">
    <location>
        <begin position="5"/>
        <end position="158"/>
    </location>
</feature>
<organism evidence="3 4">
    <name type="scientific">Paramuricea clavata</name>
    <name type="common">Red gorgonian</name>
    <name type="synonym">Violescent sea-whip</name>
    <dbReference type="NCBI Taxonomy" id="317549"/>
    <lineage>
        <taxon>Eukaryota</taxon>
        <taxon>Metazoa</taxon>
        <taxon>Cnidaria</taxon>
        <taxon>Anthozoa</taxon>
        <taxon>Octocorallia</taxon>
        <taxon>Malacalcyonacea</taxon>
        <taxon>Plexauridae</taxon>
        <taxon>Paramuricea</taxon>
    </lineage>
</organism>
<feature type="compositionally biased region" description="Polar residues" evidence="2">
    <location>
        <begin position="200"/>
        <end position="216"/>
    </location>
</feature>
<name>A0A7D9KVI6_PARCT</name>
<keyword evidence="4" id="KW-1185">Reference proteome</keyword>
<comment type="caution">
    <text evidence="3">The sequence shown here is derived from an EMBL/GenBank/DDBJ whole genome shotgun (WGS) entry which is preliminary data.</text>
</comment>
<dbReference type="OrthoDB" id="5974747at2759"/>
<evidence type="ECO:0000256" key="2">
    <source>
        <dbReference type="SAM" id="MobiDB-lite"/>
    </source>
</evidence>
<accession>A0A7D9KVI6</accession>
<evidence type="ECO:0000256" key="1">
    <source>
        <dbReference type="SAM" id="Coils"/>
    </source>
</evidence>
<dbReference type="Proteomes" id="UP001152795">
    <property type="component" value="Unassembled WGS sequence"/>
</dbReference>
<gene>
    <name evidence="3" type="ORF">PACLA_8A050164</name>
</gene>
<evidence type="ECO:0000313" key="3">
    <source>
        <dbReference type="EMBL" id="CAB4021050.1"/>
    </source>
</evidence>
<evidence type="ECO:0000313" key="4">
    <source>
        <dbReference type="Proteomes" id="UP001152795"/>
    </source>
</evidence>